<feature type="transmembrane region" description="Helical" evidence="2">
    <location>
        <begin position="20"/>
        <end position="41"/>
    </location>
</feature>
<keyword evidence="2" id="KW-0812">Transmembrane</keyword>
<dbReference type="AlphaFoldDB" id="N1MNE1"/>
<feature type="compositionally biased region" description="Basic and acidic residues" evidence="1">
    <location>
        <begin position="101"/>
        <end position="115"/>
    </location>
</feature>
<reference evidence="4" key="2">
    <citation type="submission" date="2013-04" db="EMBL/GenBank/DDBJ databases">
        <title>Bisphenol A degrading Sphingobium sp. strain BiD32.</title>
        <authorList>
            <person name="Nielsen J.L."/>
            <person name="Zhou N.A."/>
            <person name="Kjeldal H."/>
        </authorList>
    </citation>
    <scope>NUCLEOTIDE SEQUENCE [LARGE SCALE GENOMIC DNA]</scope>
    <source>
        <strain evidence="4">BiD32</strain>
    </source>
</reference>
<evidence type="ECO:0000313" key="3">
    <source>
        <dbReference type="EMBL" id="CCW17003.1"/>
    </source>
</evidence>
<dbReference type="EMBL" id="CAVK010000061">
    <property type="protein sequence ID" value="CCW17003.1"/>
    <property type="molecule type" value="Genomic_DNA"/>
</dbReference>
<feature type="transmembrane region" description="Helical" evidence="2">
    <location>
        <begin position="47"/>
        <end position="67"/>
    </location>
</feature>
<keyword evidence="2" id="KW-0472">Membrane</keyword>
<evidence type="ECO:0000256" key="2">
    <source>
        <dbReference type="SAM" id="Phobius"/>
    </source>
</evidence>
<proteinExistence type="predicted"/>
<evidence type="ECO:0000313" key="4">
    <source>
        <dbReference type="Proteomes" id="UP000013201"/>
    </source>
</evidence>
<keyword evidence="4" id="KW-1185">Reference proteome</keyword>
<gene>
    <name evidence="3" type="ORF">EBBID32_13420</name>
</gene>
<sequence>MKPLGHFRPEPPPKAEFWKICLALAMLVLAIGVALYGFHAAGAITDTVFLAVMVFVVAVCAGVILALDMERQAHRDAPIPFREVPPPFDFSIVWPPSASAEDQKSSNEADEEGHGRTPRKGRRDEQQ</sequence>
<keyword evidence="2" id="KW-1133">Transmembrane helix</keyword>
<accession>N1MNE1</accession>
<evidence type="ECO:0000256" key="1">
    <source>
        <dbReference type="SAM" id="MobiDB-lite"/>
    </source>
</evidence>
<organism evidence="3 4">
    <name type="scientific">Sphingobium indicum BiD32</name>
    <dbReference type="NCBI Taxonomy" id="1301087"/>
    <lineage>
        <taxon>Bacteria</taxon>
        <taxon>Pseudomonadati</taxon>
        <taxon>Pseudomonadota</taxon>
        <taxon>Alphaproteobacteria</taxon>
        <taxon>Sphingomonadales</taxon>
        <taxon>Sphingomonadaceae</taxon>
        <taxon>Sphingobium</taxon>
    </lineage>
</organism>
<reference evidence="3 4" key="1">
    <citation type="submission" date="2013-03" db="EMBL/GenBank/DDBJ databases">
        <authorList>
            <person name="Le V."/>
        </authorList>
    </citation>
    <scope>NUCLEOTIDE SEQUENCE [LARGE SCALE GENOMIC DNA]</scope>
    <source>
        <strain evidence="3 4">BiD32</strain>
    </source>
</reference>
<comment type="caution">
    <text evidence="3">The sequence shown here is derived from an EMBL/GenBank/DDBJ whole genome shotgun (WGS) entry which is preliminary data.</text>
</comment>
<dbReference type="Proteomes" id="UP000013201">
    <property type="component" value="Unassembled WGS sequence"/>
</dbReference>
<feature type="region of interest" description="Disordered" evidence="1">
    <location>
        <begin position="92"/>
        <end position="127"/>
    </location>
</feature>
<name>N1MNE1_9SPHN</name>
<protein>
    <submittedName>
        <fullName evidence="3">Uncharacterized protein</fullName>
    </submittedName>
</protein>
<dbReference type="RefSeq" id="WP_006952738.1">
    <property type="nucleotide sequence ID" value="NZ_CAVK010000061.1"/>
</dbReference>
<dbReference type="OrthoDB" id="7477558at2"/>